<proteinExistence type="predicted"/>
<dbReference type="EMBL" id="RJKL01000001">
    <property type="protein sequence ID" value="ROP32137.1"/>
    <property type="molecule type" value="Genomic_DNA"/>
</dbReference>
<dbReference type="AlphaFoldDB" id="A0A3N1GPG5"/>
<name>A0A3N1GPG5_9ACTN</name>
<dbReference type="RefSeq" id="WP_084556598.1">
    <property type="nucleotide sequence ID" value="NZ_RJKL01000001.1"/>
</dbReference>
<evidence type="ECO:0000313" key="2">
    <source>
        <dbReference type="Proteomes" id="UP000271683"/>
    </source>
</evidence>
<accession>A0A3N1GPG5</accession>
<organism evidence="1 2">
    <name type="scientific">Couchioplanes caeruleus</name>
    <dbReference type="NCBI Taxonomy" id="56438"/>
    <lineage>
        <taxon>Bacteria</taxon>
        <taxon>Bacillati</taxon>
        <taxon>Actinomycetota</taxon>
        <taxon>Actinomycetes</taxon>
        <taxon>Micromonosporales</taxon>
        <taxon>Micromonosporaceae</taxon>
        <taxon>Couchioplanes</taxon>
    </lineage>
</organism>
<dbReference type="OrthoDB" id="3298732at2"/>
<dbReference type="Proteomes" id="UP000271683">
    <property type="component" value="Unassembled WGS sequence"/>
</dbReference>
<comment type="caution">
    <text evidence="1">The sequence shown here is derived from an EMBL/GenBank/DDBJ whole genome shotgun (WGS) entry which is preliminary data.</text>
</comment>
<protein>
    <submittedName>
        <fullName evidence="1">Uncharacterized protein</fullName>
    </submittedName>
</protein>
<gene>
    <name evidence="1" type="ORF">EDD30_5067</name>
</gene>
<sequence>MRIDYTIERPSTLLAAVCAPSASCLPVPAPVATSVLATAYVPAATLVAERAPASQAHQVQIQAELVRMLVSVDGSNGTTGFVGSNGIAMKRQLTDGASGVPPRGRPV</sequence>
<evidence type="ECO:0000313" key="1">
    <source>
        <dbReference type="EMBL" id="ROP32137.1"/>
    </source>
</evidence>
<reference evidence="1 2" key="1">
    <citation type="submission" date="2018-11" db="EMBL/GenBank/DDBJ databases">
        <title>Sequencing the genomes of 1000 actinobacteria strains.</title>
        <authorList>
            <person name="Klenk H.-P."/>
        </authorList>
    </citation>
    <scope>NUCLEOTIDE SEQUENCE [LARGE SCALE GENOMIC DNA]</scope>
    <source>
        <strain evidence="1 2">DSM 43634</strain>
    </source>
</reference>